<organism evidence="3 4">
    <name type="scientific">Chlorella vulgaris</name>
    <name type="common">Green alga</name>
    <dbReference type="NCBI Taxonomy" id="3077"/>
    <lineage>
        <taxon>Eukaryota</taxon>
        <taxon>Viridiplantae</taxon>
        <taxon>Chlorophyta</taxon>
        <taxon>core chlorophytes</taxon>
        <taxon>Trebouxiophyceae</taxon>
        <taxon>Chlorellales</taxon>
        <taxon>Chlorellaceae</taxon>
        <taxon>Chlorella clade</taxon>
        <taxon>Chlorella</taxon>
    </lineage>
</organism>
<evidence type="ECO:0000313" key="3">
    <source>
        <dbReference type="EMBL" id="KAI3430824.1"/>
    </source>
</evidence>
<dbReference type="Pfam" id="PF05548">
    <property type="entry name" value="Peptidase_M11"/>
    <property type="match status" value="1"/>
</dbReference>
<dbReference type="EMBL" id="SIDB01000007">
    <property type="protein sequence ID" value="KAI3430824.1"/>
    <property type="molecule type" value="Genomic_DNA"/>
</dbReference>
<evidence type="ECO:0000256" key="1">
    <source>
        <dbReference type="SAM" id="SignalP"/>
    </source>
</evidence>
<dbReference type="OrthoDB" id="535741at2759"/>
<feature type="domain" description="Peptidase M11 gametolysin" evidence="2">
    <location>
        <begin position="232"/>
        <end position="504"/>
    </location>
</feature>
<protein>
    <recommendedName>
        <fullName evidence="2">Peptidase M11 gametolysin domain-containing protein</fullName>
    </recommendedName>
</protein>
<reference evidence="3" key="2">
    <citation type="submission" date="2020-11" db="EMBL/GenBank/DDBJ databases">
        <authorList>
            <person name="Cecchin M."/>
            <person name="Marcolungo L."/>
            <person name="Rossato M."/>
            <person name="Girolomoni L."/>
            <person name="Cosentino E."/>
            <person name="Cuine S."/>
            <person name="Li-Beisson Y."/>
            <person name="Delledonne M."/>
            <person name="Ballottari M."/>
        </authorList>
    </citation>
    <scope>NUCLEOTIDE SEQUENCE</scope>
    <source>
        <strain evidence="3">211/11P</strain>
        <tissue evidence="3">Whole cell</tissue>
    </source>
</reference>
<dbReference type="Proteomes" id="UP001055712">
    <property type="component" value="Unassembled WGS sequence"/>
</dbReference>
<feature type="chain" id="PRO_5038713110" description="Peptidase M11 gametolysin domain-containing protein" evidence="1">
    <location>
        <begin position="30"/>
        <end position="579"/>
    </location>
</feature>
<name>A0A9D4TPE8_CHLVU</name>
<gene>
    <name evidence="3" type="ORF">D9Q98_009235</name>
</gene>
<keyword evidence="1" id="KW-0732">Signal</keyword>
<dbReference type="AlphaFoldDB" id="A0A9D4TPE8"/>
<dbReference type="SUPFAM" id="SSF55486">
    <property type="entry name" value="Metalloproteases ('zincins'), catalytic domain"/>
    <property type="match status" value="1"/>
</dbReference>
<dbReference type="InterPro" id="IPR008752">
    <property type="entry name" value="Peptidase_M11"/>
</dbReference>
<proteinExistence type="predicted"/>
<sequence>MAGLRPVARASALALAAVMLCAFAAETHAAGPRQLLQKPKDAVTGKAIRIHVEYPGNQHAPDILAVRTPKGQMIRLQAQDINSDGLKGFKSGANVEVRGRWTDPGAPGGRKPPAKLAGVEALDANVNADLAGKGNGNGNDDTAVKTRFTVDEVKVTSLARNEEDPIITPYVEYEGPLPDFSDELPTRRRSLLQTAGNPVTVSNPLVVRSMTTLFIPIQARTNGNPGLALCPGTSAAPLTKTQIQQTVFEELSSGDSVGEHFNQCSFNKTKLTMDNSMVADLVTIPCSGNTYGVAWSTATCDFEDFSAWADVADQKLAARGIDVSDYAYKVYMVPPNTACGWLGLGYIGCDGSYACRAWVGGSVWGVPAAHSHELGHNLFMGHAGSISTSGVVDEYGDDSCMMGYCCEFRCLNTPHAWQMGWVNLRQFDGNSLPPGTTYTTTIAAQALTSTVQPGIRIVPTWAPSLDPIYVGFRVRTRADNVMPLSMSNRVLVYTSKIANRYDSQFTHLRTTLLPDQSWTYPAANIVIRRQTSSLGAYAAVTVCRRGAIGETASSCANNIDWNCNGLAGADDPLCIPYLK</sequence>
<reference evidence="3" key="1">
    <citation type="journal article" date="2019" name="Plant J.">
        <title>Chlorella vulgaris genome assembly and annotation reveals the molecular basis for metabolic acclimation to high light conditions.</title>
        <authorList>
            <person name="Cecchin M."/>
            <person name="Marcolungo L."/>
            <person name="Rossato M."/>
            <person name="Girolomoni L."/>
            <person name="Cosentino E."/>
            <person name="Cuine S."/>
            <person name="Li-Beisson Y."/>
            <person name="Delledonne M."/>
            <person name="Ballottari M."/>
        </authorList>
    </citation>
    <scope>NUCLEOTIDE SEQUENCE</scope>
    <source>
        <strain evidence="3">211/11P</strain>
    </source>
</reference>
<accession>A0A9D4TPE8</accession>
<feature type="signal peptide" evidence="1">
    <location>
        <begin position="1"/>
        <end position="29"/>
    </location>
</feature>
<keyword evidence="4" id="KW-1185">Reference proteome</keyword>
<evidence type="ECO:0000313" key="4">
    <source>
        <dbReference type="Proteomes" id="UP001055712"/>
    </source>
</evidence>
<comment type="caution">
    <text evidence="3">The sequence shown here is derived from an EMBL/GenBank/DDBJ whole genome shotgun (WGS) entry which is preliminary data.</text>
</comment>
<evidence type="ECO:0000259" key="2">
    <source>
        <dbReference type="Pfam" id="PF05548"/>
    </source>
</evidence>